<dbReference type="OrthoDB" id="10602152at2759"/>
<accession>A0A2X0LC17</accession>
<evidence type="ECO:0000313" key="3">
    <source>
        <dbReference type="Proteomes" id="UP000249723"/>
    </source>
</evidence>
<name>A0A2X0LC17_9BASI</name>
<gene>
    <name evidence="2" type="ORF">BZ3500_MVSOF-1268-A1-R1_CHR3-3G06537</name>
</gene>
<organism evidence="2 3">
    <name type="scientific">Microbotryum saponariae</name>
    <dbReference type="NCBI Taxonomy" id="289078"/>
    <lineage>
        <taxon>Eukaryota</taxon>
        <taxon>Fungi</taxon>
        <taxon>Dikarya</taxon>
        <taxon>Basidiomycota</taxon>
        <taxon>Pucciniomycotina</taxon>
        <taxon>Microbotryomycetes</taxon>
        <taxon>Microbotryales</taxon>
        <taxon>Microbotryaceae</taxon>
        <taxon>Microbotryum</taxon>
    </lineage>
</organism>
<evidence type="ECO:0000313" key="2">
    <source>
        <dbReference type="EMBL" id="SCZ98041.1"/>
    </source>
</evidence>
<feature type="chain" id="PRO_5030060189" evidence="1">
    <location>
        <begin position="23"/>
        <end position="155"/>
    </location>
</feature>
<feature type="signal peptide" evidence="1">
    <location>
        <begin position="1"/>
        <end position="22"/>
    </location>
</feature>
<keyword evidence="1" id="KW-0732">Signal</keyword>
<dbReference type="EMBL" id="FMWP01000094">
    <property type="protein sequence ID" value="SCZ98041.1"/>
    <property type="molecule type" value="Genomic_DNA"/>
</dbReference>
<dbReference type="Proteomes" id="UP000249723">
    <property type="component" value="Unassembled WGS sequence"/>
</dbReference>
<evidence type="ECO:0000256" key="1">
    <source>
        <dbReference type="SAM" id="SignalP"/>
    </source>
</evidence>
<keyword evidence="3" id="KW-1185">Reference proteome</keyword>
<sequence>MKFSARVQVLLLLGALQTLVSATAAPQVDSVTVERSLESVPSTELVEKRTFLVGADPASAVLATAGGVVGTALNTAGNIVNGVLGGVLGGPTVVGPSVNIDANAGAYVGGGPYVSSGPGSSYSSYESQSYGAGPDCKKKFVKVRRTGQVEEVESA</sequence>
<dbReference type="AlphaFoldDB" id="A0A2X0LC17"/>
<protein>
    <submittedName>
        <fullName evidence="2">BZ3500_MvSof-1268-A1-R1_Chr3-3g06537 protein</fullName>
    </submittedName>
</protein>
<proteinExistence type="predicted"/>
<reference evidence="3" key="1">
    <citation type="submission" date="2016-10" db="EMBL/GenBank/DDBJ databases">
        <authorList>
            <person name="Jeantristanb JTB J.-T."/>
            <person name="Ricardo R."/>
        </authorList>
    </citation>
    <scope>NUCLEOTIDE SEQUENCE [LARGE SCALE GENOMIC DNA]</scope>
</reference>